<dbReference type="EMBL" id="CALNXJ010000039">
    <property type="protein sequence ID" value="CAH3144667.1"/>
    <property type="molecule type" value="Genomic_DNA"/>
</dbReference>
<keyword evidence="5" id="KW-1185">Reference proteome</keyword>
<dbReference type="InterPro" id="IPR036179">
    <property type="entry name" value="Ig-like_dom_sf"/>
</dbReference>
<dbReference type="Proteomes" id="UP001159428">
    <property type="component" value="Unassembled WGS sequence"/>
</dbReference>
<keyword evidence="1" id="KW-1015">Disulfide bond</keyword>
<evidence type="ECO:0000256" key="2">
    <source>
        <dbReference type="ARBA" id="ARBA00023319"/>
    </source>
</evidence>
<dbReference type="InterPro" id="IPR013783">
    <property type="entry name" value="Ig-like_fold"/>
</dbReference>
<dbReference type="InterPro" id="IPR013098">
    <property type="entry name" value="Ig_I-set"/>
</dbReference>
<accession>A0AAU9XDD0</accession>
<evidence type="ECO:0000259" key="3">
    <source>
        <dbReference type="PROSITE" id="PS50835"/>
    </source>
</evidence>
<dbReference type="AlphaFoldDB" id="A0AAU9XDD0"/>
<gene>
    <name evidence="4" type="ORF">PMEA_00021186</name>
</gene>
<dbReference type="InterPro" id="IPR007110">
    <property type="entry name" value="Ig-like_dom"/>
</dbReference>
<dbReference type="InterPro" id="IPR003599">
    <property type="entry name" value="Ig_sub"/>
</dbReference>
<dbReference type="InterPro" id="IPR003598">
    <property type="entry name" value="Ig_sub2"/>
</dbReference>
<protein>
    <recommendedName>
        <fullName evidence="3">Ig-like domain-containing protein</fullName>
    </recommendedName>
</protein>
<dbReference type="PANTHER" id="PTHR46013">
    <property type="entry name" value="VASCULAR CELL ADHESION MOLECULE 1"/>
    <property type="match status" value="1"/>
</dbReference>
<name>A0AAU9XDD0_9CNID</name>
<feature type="domain" description="Ig-like" evidence="3">
    <location>
        <begin position="73"/>
        <end position="169"/>
    </location>
</feature>
<dbReference type="SMART" id="SM00408">
    <property type="entry name" value="IGc2"/>
    <property type="match status" value="1"/>
</dbReference>
<keyword evidence="2" id="KW-0393">Immunoglobulin domain</keyword>
<evidence type="ECO:0000313" key="4">
    <source>
        <dbReference type="EMBL" id="CAH3144667.1"/>
    </source>
</evidence>
<organism evidence="4 5">
    <name type="scientific">Pocillopora meandrina</name>
    <dbReference type="NCBI Taxonomy" id="46732"/>
    <lineage>
        <taxon>Eukaryota</taxon>
        <taxon>Metazoa</taxon>
        <taxon>Cnidaria</taxon>
        <taxon>Anthozoa</taxon>
        <taxon>Hexacorallia</taxon>
        <taxon>Scleractinia</taxon>
        <taxon>Astrocoeniina</taxon>
        <taxon>Pocilloporidae</taxon>
        <taxon>Pocillopora</taxon>
    </lineage>
</organism>
<evidence type="ECO:0000256" key="1">
    <source>
        <dbReference type="ARBA" id="ARBA00023157"/>
    </source>
</evidence>
<dbReference type="SUPFAM" id="SSF48726">
    <property type="entry name" value="Immunoglobulin"/>
    <property type="match status" value="1"/>
</dbReference>
<comment type="caution">
    <text evidence="4">The sequence shown here is derived from an EMBL/GenBank/DDBJ whole genome shotgun (WGS) entry which is preliminary data.</text>
</comment>
<dbReference type="PANTHER" id="PTHR46013:SF7">
    <property type="entry name" value="IG-LIKE DOMAIN-CONTAINING PROTEIN"/>
    <property type="match status" value="1"/>
</dbReference>
<dbReference type="Gene3D" id="2.60.40.10">
    <property type="entry name" value="Immunoglobulins"/>
    <property type="match status" value="2"/>
</dbReference>
<evidence type="ECO:0000313" key="5">
    <source>
        <dbReference type="Proteomes" id="UP001159428"/>
    </source>
</evidence>
<reference evidence="4 5" key="1">
    <citation type="submission" date="2022-05" db="EMBL/GenBank/DDBJ databases">
        <authorList>
            <consortium name="Genoscope - CEA"/>
            <person name="William W."/>
        </authorList>
    </citation>
    <scope>NUCLEOTIDE SEQUENCE [LARGE SCALE GENOMIC DNA]</scope>
</reference>
<dbReference type="Pfam" id="PF07679">
    <property type="entry name" value="I-set"/>
    <property type="match status" value="1"/>
</dbReference>
<dbReference type="SMART" id="SM00409">
    <property type="entry name" value="IG"/>
    <property type="match status" value="1"/>
</dbReference>
<proteinExistence type="predicted"/>
<sequence>MLKGLTLAQFGNYTCEAENDFAGYCRRKTVEIGQEDAKKKDEGKYHCVANNTAGEKASNPAFLFVKDLAFLAPETVEDPKNQTVVAGFNLTLNCTAKGSPMPSITWIKNNDSLAIQSNPRIKYIKTALDDKQIHSQLVIEDAKKEDKGKYHCVANNTAGEKASDPAFLSIEDLSETYAVYYFLTWHQPPFYSIESLSPATFVSPKTFFTVPVPLSLVTAVRSLETIEQGIKQGPSLPKVELIKFSGNMIITLMRKLLDEDLKRKWVDRAGDLIKSKGRAAYLDFVGFFREAG</sequence>
<dbReference type="PROSITE" id="PS50835">
    <property type="entry name" value="IG_LIKE"/>
    <property type="match status" value="1"/>
</dbReference>
<dbReference type="FunFam" id="2.60.40.10:FF:000032">
    <property type="entry name" value="palladin isoform X1"/>
    <property type="match status" value="1"/>
</dbReference>